<dbReference type="InterPro" id="IPR002192">
    <property type="entry name" value="PPDK_AMP/ATP-bd"/>
</dbReference>
<evidence type="ECO:0000259" key="1">
    <source>
        <dbReference type="Pfam" id="PF01326"/>
    </source>
</evidence>
<organism evidence="2 3">
    <name type="scientific">Natronomicrosphaera hydrolytica</name>
    <dbReference type="NCBI Taxonomy" id="3242702"/>
    <lineage>
        <taxon>Bacteria</taxon>
        <taxon>Pseudomonadati</taxon>
        <taxon>Planctomycetota</taxon>
        <taxon>Phycisphaerae</taxon>
        <taxon>Phycisphaerales</taxon>
        <taxon>Phycisphaeraceae</taxon>
        <taxon>Natronomicrosphaera</taxon>
    </lineage>
</organism>
<keyword evidence="3" id="KW-1185">Reference proteome</keyword>
<accession>A0ABV4U613</accession>
<comment type="caution">
    <text evidence="2">The sequence shown here is derived from an EMBL/GenBank/DDBJ whole genome shotgun (WGS) entry which is preliminary data.</text>
</comment>
<dbReference type="Gene3D" id="3.30.1490.20">
    <property type="entry name" value="ATP-grasp fold, A domain"/>
    <property type="match status" value="1"/>
</dbReference>
<dbReference type="RefSeq" id="WP_425344833.1">
    <property type="nucleotide sequence ID" value="NZ_JBGUBD010000003.1"/>
</dbReference>
<feature type="domain" description="Pyruvate phosphate dikinase AMP/ATP-binding" evidence="1">
    <location>
        <begin position="297"/>
        <end position="676"/>
    </location>
</feature>
<evidence type="ECO:0000313" key="2">
    <source>
        <dbReference type="EMBL" id="MFA9477909.1"/>
    </source>
</evidence>
<dbReference type="InterPro" id="IPR013815">
    <property type="entry name" value="ATP_grasp_subdomain_1"/>
</dbReference>
<dbReference type="Pfam" id="PF01326">
    <property type="entry name" value="PPDK_N"/>
    <property type="match status" value="1"/>
</dbReference>
<dbReference type="Proteomes" id="UP001575105">
    <property type="component" value="Unassembled WGS sequence"/>
</dbReference>
<protein>
    <submittedName>
        <fullName evidence="2">PEP/pyruvate-binding domain-containing protein</fullName>
    </submittedName>
</protein>
<name>A0ABV4U613_9BACT</name>
<gene>
    <name evidence="2" type="ORF">ACERK3_06315</name>
</gene>
<dbReference type="EMBL" id="JBGUBD010000003">
    <property type="protein sequence ID" value="MFA9477909.1"/>
    <property type="molecule type" value="Genomic_DNA"/>
</dbReference>
<evidence type="ECO:0000313" key="3">
    <source>
        <dbReference type="Proteomes" id="UP001575105"/>
    </source>
</evidence>
<proteinExistence type="predicted"/>
<dbReference type="SUPFAM" id="SSF56059">
    <property type="entry name" value="Glutathione synthetase ATP-binding domain-like"/>
    <property type="match status" value="1"/>
</dbReference>
<reference evidence="2 3" key="1">
    <citation type="submission" date="2024-08" db="EMBL/GenBank/DDBJ databases">
        <title>Whole-genome sequencing of halo(alkali)philic microorganisms from hypersaline lakes.</title>
        <authorList>
            <person name="Sorokin D.Y."/>
            <person name="Merkel A.Y."/>
            <person name="Messina E."/>
            <person name="Yakimov M."/>
        </authorList>
    </citation>
    <scope>NUCLEOTIDE SEQUENCE [LARGE SCALE GENOMIC DNA]</scope>
    <source>
        <strain evidence="2 3">AB-hyl4</strain>
    </source>
</reference>
<sequence length="868" mass="97719">MLESNSRWTSTGLVALDEVLDGLRVGDNVVWLADAVTEYARFVRPFVEHTQAEGRRAIYMRFGQHAPLVADDSGATVYELNAHHGFESFTARVYQIITDEGPDAFYIFDCLTDLLDAWATDRMIGDFFRVICPYLYKLDTVAYFCLLRTRHAYRTIAQIRETTQLLLGLNTSRGQLHVHPMKVWRRASPTMFLPHVCKGDRFLPVANSDDATRLSRDLVSREVLSAHRHLDSWDRLFLDAERLCRRSTDDPTRHDMVAQLCRVMIGCDERMLALARRHLSLEQLLEIKSRLIGTGFIGGKAVGMLLARQILLAEPDAGWTEQLEPHDSFYVGSDVFYGYLVHNGWWDLFMQQKTERGYYTAAAQLHEKMLHGKFSGDVKDALLQMLEYFGQYPLVIRSSSLLEDGFGNAFAGKYESYFRVNRGTPEQRYAQVEEAVRRIFASAMSADALAYRRQRGLDQLEEPMALLCQRVSGAYRDHYYFPDVAGVGMSRNPFVWHREMDPQAGMLRLVLGLGTRAVDRVEGDYARTVALDQPGRQPHKDAQEARAFSQHDVDVLDLESNALRTISFRQLLDEGVDMPLDRVAARCGDTTAAGATSEPLDGQPRLLSFEPLLKRTGFAARMQRMLKTLEQVYETPVDVEFTANFTREGVTRINLVQCRPMQTRGAHSAVAMPSELRPEQVLFRSTGDFMGGNVAMPIHRVIVVEPEGYVALSPSERYEVARLVGRLNREITDRQRCTAMLIGPGRWGTSTPALGVPVRFSEINMVSVLVEVAFEAGGLMPDLSFGTHFFQDLVETDTFYAALFPEKAHCDYRPQWLKGGPTASTEALADASAEVAEVVRVYETGAAGLRLFADVVTQAVVCCDDVCE</sequence>